<feature type="transmembrane region" description="Helical" evidence="1">
    <location>
        <begin position="137"/>
        <end position="157"/>
    </location>
</feature>
<dbReference type="RefSeq" id="WP_109764811.1">
    <property type="nucleotide sequence ID" value="NZ_QGGU01000013.1"/>
</dbReference>
<sequence>MTWDLFGYICRKSSVDCKDNEHIRECIKRVKNEKICEVYSGNKPIRGLPKLIINKIEQIEDPSKARKVIDIYKDLRLNNSFEIPKRFKRVFSYLFVIFIVFCSIAGVYHLKVLPSFIDAFKNFNLELPESILLYQQYWIYFVLIILLLFISALIIGLKIRSLLQFTEDVERGVLFNYLLFKRIKTSYLRIVEIALFPLQEIRGVGNQNKNLIIDHLNSIKKTKLNLSVEMSALIDIELKRLLDNCEAQMKVVSVVIASLILVAIFCFIISAYSPMFIIGDVI</sequence>
<keyword evidence="3" id="KW-1185">Reference proteome</keyword>
<feature type="transmembrane region" description="Helical" evidence="1">
    <location>
        <begin position="90"/>
        <end position="110"/>
    </location>
</feature>
<comment type="caution">
    <text evidence="2">The sequence shown here is derived from an EMBL/GenBank/DDBJ whole genome shotgun (WGS) entry which is preliminary data.</text>
</comment>
<evidence type="ECO:0000313" key="2">
    <source>
        <dbReference type="EMBL" id="PWK46375.1"/>
    </source>
</evidence>
<organism evidence="2 3">
    <name type="scientific">Pleionea mediterranea</name>
    <dbReference type="NCBI Taxonomy" id="523701"/>
    <lineage>
        <taxon>Bacteria</taxon>
        <taxon>Pseudomonadati</taxon>
        <taxon>Pseudomonadota</taxon>
        <taxon>Gammaproteobacteria</taxon>
        <taxon>Oceanospirillales</taxon>
        <taxon>Pleioneaceae</taxon>
        <taxon>Pleionea</taxon>
    </lineage>
</organism>
<dbReference type="OrthoDB" id="6196671at2"/>
<feature type="transmembrane region" description="Helical" evidence="1">
    <location>
        <begin position="251"/>
        <end position="272"/>
    </location>
</feature>
<evidence type="ECO:0000313" key="3">
    <source>
        <dbReference type="Proteomes" id="UP000245790"/>
    </source>
</evidence>
<keyword evidence="1" id="KW-1133">Transmembrane helix</keyword>
<accession>A0A316FE21</accession>
<evidence type="ECO:0000256" key="1">
    <source>
        <dbReference type="SAM" id="Phobius"/>
    </source>
</evidence>
<keyword evidence="1" id="KW-0472">Membrane</keyword>
<dbReference type="EMBL" id="QGGU01000013">
    <property type="protein sequence ID" value="PWK46375.1"/>
    <property type="molecule type" value="Genomic_DNA"/>
</dbReference>
<keyword evidence="1" id="KW-0812">Transmembrane</keyword>
<dbReference type="AlphaFoldDB" id="A0A316FE21"/>
<protein>
    <submittedName>
        <fullName evidence="2">Type II secretory pathway component PulF</fullName>
    </submittedName>
</protein>
<gene>
    <name evidence="2" type="ORF">C8D97_11360</name>
</gene>
<proteinExistence type="predicted"/>
<dbReference type="Proteomes" id="UP000245790">
    <property type="component" value="Unassembled WGS sequence"/>
</dbReference>
<reference evidence="2 3" key="1">
    <citation type="submission" date="2018-05" db="EMBL/GenBank/DDBJ databases">
        <title>Genomic Encyclopedia of Type Strains, Phase IV (KMG-IV): sequencing the most valuable type-strain genomes for metagenomic binning, comparative biology and taxonomic classification.</title>
        <authorList>
            <person name="Goeker M."/>
        </authorList>
    </citation>
    <scope>NUCLEOTIDE SEQUENCE [LARGE SCALE GENOMIC DNA]</scope>
    <source>
        <strain evidence="2 3">DSM 25350</strain>
    </source>
</reference>
<name>A0A316FE21_9GAMM</name>